<reference evidence="1" key="1">
    <citation type="journal article" date="2020" name="Stud. Mycol.">
        <title>101 Dothideomycetes genomes: a test case for predicting lifestyles and emergence of pathogens.</title>
        <authorList>
            <person name="Haridas S."/>
            <person name="Albert R."/>
            <person name="Binder M."/>
            <person name="Bloem J."/>
            <person name="Labutti K."/>
            <person name="Salamov A."/>
            <person name="Andreopoulos B."/>
            <person name="Baker S."/>
            <person name="Barry K."/>
            <person name="Bills G."/>
            <person name="Bluhm B."/>
            <person name="Cannon C."/>
            <person name="Castanera R."/>
            <person name="Culley D."/>
            <person name="Daum C."/>
            <person name="Ezra D."/>
            <person name="Gonzalez J."/>
            <person name="Henrissat B."/>
            <person name="Kuo A."/>
            <person name="Liang C."/>
            <person name="Lipzen A."/>
            <person name="Lutzoni F."/>
            <person name="Magnuson J."/>
            <person name="Mondo S."/>
            <person name="Nolan M."/>
            <person name="Ohm R."/>
            <person name="Pangilinan J."/>
            <person name="Park H.-J."/>
            <person name="Ramirez L."/>
            <person name="Alfaro M."/>
            <person name="Sun H."/>
            <person name="Tritt A."/>
            <person name="Yoshinaga Y."/>
            <person name="Zwiers L.-H."/>
            <person name="Turgeon B."/>
            <person name="Goodwin S."/>
            <person name="Spatafora J."/>
            <person name="Crous P."/>
            <person name="Grigoriev I."/>
        </authorList>
    </citation>
    <scope>NUCLEOTIDE SEQUENCE</scope>
    <source>
        <strain evidence="1">CBS 119925</strain>
    </source>
</reference>
<proteinExistence type="predicted"/>
<dbReference type="Proteomes" id="UP000799440">
    <property type="component" value="Unassembled WGS sequence"/>
</dbReference>
<gene>
    <name evidence="1" type="ORF">M011DRAFT_457395</name>
</gene>
<dbReference type="EMBL" id="MU006568">
    <property type="protein sequence ID" value="KAF2748666.1"/>
    <property type="molecule type" value="Genomic_DNA"/>
</dbReference>
<protein>
    <submittedName>
        <fullName evidence="1">Uncharacterized protein</fullName>
    </submittedName>
</protein>
<evidence type="ECO:0000313" key="1">
    <source>
        <dbReference type="EMBL" id="KAF2748666.1"/>
    </source>
</evidence>
<accession>A0A6A6VFT3</accession>
<evidence type="ECO:0000313" key="2">
    <source>
        <dbReference type="Proteomes" id="UP000799440"/>
    </source>
</evidence>
<name>A0A6A6VFT3_9PLEO</name>
<organism evidence="1 2">
    <name type="scientific">Sporormia fimetaria CBS 119925</name>
    <dbReference type="NCBI Taxonomy" id="1340428"/>
    <lineage>
        <taxon>Eukaryota</taxon>
        <taxon>Fungi</taxon>
        <taxon>Dikarya</taxon>
        <taxon>Ascomycota</taxon>
        <taxon>Pezizomycotina</taxon>
        <taxon>Dothideomycetes</taxon>
        <taxon>Pleosporomycetidae</taxon>
        <taxon>Pleosporales</taxon>
        <taxon>Sporormiaceae</taxon>
        <taxon>Sporormia</taxon>
    </lineage>
</organism>
<sequence>MIIGMRPAQYVDCVLGFEGDIKCQYPLAYYPPKAAPKGWAHEGLPFHINNGLRRALIKWQQCLASVWMMTNALYYTLKGTGLKIEHISLVPQTKFAICMEEIGADLECIRNQKHERFRITTPGGRVLHLDLTFEQLGVDDGLNCLLTPEEYFELAGDRELGKGSKKQKFEANEWFRTARASLVEVDWTQLIELYVRDRERYNSEIGSYKILIQGLLSTDLGEGRPDFQSPKPVIDDCGATIWSTASSPATSFSQFHIPSSSPARGRIPSRRRLLVPVLLHQHISSIKMNELIRLRNPAARSSGQDQFLIVTVGQALRPFSDVFRSLMAMQPKPVVQCHQDFRKDKNGREIECWTLTHNDPQRITSRGWGYDGLPPDVDAELRRTLISWQQCAASVWLMLSILRQTFSGTGVSFEQVWMRPRIEIAICYPQWGVLFEDIFKTPHEFIRVRTPNGHVLHLDLTIEQFGAAGELDWLLSPDMYRSLTVEDTVFGAIDLDETATSPWYKKAKRLLTTGLNWKELIKLNAEDHGEVRNPSSTVVVTLEPFWTASTTMDALITFNEPETGKKITVNLQTALQPFQDVFSIIASLRPKEGKIVRIERTVATWEKSNPGEVECHRPYLADVENKYPAGYGRIPLWTSDEVRWAQIKWRLCNPSVWMVLDALHQAFAFTNTEFTPVRCWPVPRFSVIAEKQQQATPYLHDFTGVKAHDGRWFYFDMTIEQLGGSHDADWLVPASAYSFANSMGIWKMAGHDDINDKWIRAAKDVMDSISWKTLIIEKYRDADGYEYSLKVVQEYLKSIWATSLEVDEHYAKEDARRHLFLPGRQRPGRIVD</sequence>
<keyword evidence="2" id="KW-1185">Reference proteome</keyword>
<dbReference type="AlphaFoldDB" id="A0A6A6VFT3"/>